<feature type="transmembrane region" description="Helical" evidence="6">
    <location>
        <begin position="92"/>
        <end position="111"/>
    </location>
</feature>
<evidence type="ECO:0000256" key="6">
    <source>
        <dbReference type="SAM" id="Phobius"/>
    </source>
</evidence>
<dbReference type="Proteomes" id="UP001479436">
    <property type="component" value="Unassembled WGS sequence"/>
</dbReference>
<name>A0ABR2W3T9_9FUNG</name>
<feature type="transmembrane region" description="Helical" evidence="6">
    <location>
        <begin position="236"/>
        <end position="256"/>
    </location>
</feature>
<keyword evidence="8" id="KW-1185">Reference proteome</keyword>
<feature type="transmembrane region" description="Helical" evidence="6">
    <location>
        <begin position="117"/>
        <end position="135"/>
    </location>
</feature>
<reference evidence="7 8" key="1">
    <citation type="submission" date="2023-04" db="EMBL/GenBank/DDBJ databases">
        <title>Genome of Basidiobolus ranarum AG-B5.</title>
        <authorList>
            <person name="Stajich J.E."/>
            <person name="Carter-House D."/>
            <person name="Gryganskyi A."/>
        </authorList>
    </citation>
    <scope>NUCLEOTIDE SEQUENCE [LARGE SCALE GENOMIC DNA]</scope>
    <source>
        <strain evidence="7 8">AG-B5</strain>
    </source>
</reference>
<proteinExistence type="inferred from homology"/>
<keyword evidence="4 6" id="KW-1133">Transmembrane helix</keyword>
<evidence type="ECO:0000256" key="4">
    <source>
        <dbReference type="ARBA" id="ARBA00022989"/>
    </source>
</evidence>
<evidence type="ECO:0000313" key="7">
    <source>
        <dbReference type="EMBL" id="KAK9718994.1"/>
    </source>
</evidence>
<feature type="transmembrane region" description="Helical" evidence="6">
    <location>
        <begin position="180"/>
        <end position="200"/>
    </location>
</feature>
<feature type="transmembrane region" description="Helical" evidence="6">
    <location>
        <begin position="207"/>
        <end position="224"/>
    </location>
</feature>
<sequence>MELLRHISEQINYQYNYLFPSKSYTTGVARLLVVISFIEDSSRIIFQWSEQLNYLRNQRGLSSTVSQIFLGLNVSIMLAGSFLAITKKHTKIAVGGLFTAVISQIVGYGLFLEFQFFLRNISILGGLLMLLAEGLTKPKSNFPGLLAPYHFDPSRYFQLAGRILLIMLSLYLVFPQQVTPMSLTLSAMGVISSFMIVVGFKVKFSAVLLALFLTAFNFLMNNWWSVNHNHPARDYLRYDFFQVLSIVGGLLLLVNLGPGSLSMDGKEKQF</sequence>
<comment type="subcellular location">
    <subcellularLocation>
        <location evidence="1">Membrane</location>
        <topology evidence="1">Multi-pass membrane protein</topology>
    </subcellularLocation>
</comment>
<keyword evidence="5 6" id="KW-0472">Membrane</keyword>
<evidence type="ECO:0000256" key="5">
    <source>
        <dbReference type="ARBA" id="ARBA00023136"/>
    </source>
</evidence>
<organism evidence="7 8">
    <name type="scientific">Basidiobolus ranarum</name>
    <dbReference type="NCBI Taxonomy" id="34480"/>
    <lineage>
        <taxon>Eukaryota</taxon>
        <taxon>Fungi</taxon>
        <taxon>Fungi incertae sedis</taxon>
        <taxon>Zoopagomycota</taxon>
        <taxon>Entomophthoromycotina</taxon>
        <taxon>Basidiobolomycetes</taxon>
        <taxon>Basidiobolales</taxon>
        <taxon>Basidiobolaceae</taxon>
        <taxon>Basidiobolus</taxon>
    </lineage>
</organism>
<comment type="similarity">
    <text evidence="2">Belongs to the SURF4 family.</text>
</comment>
<evidence type="ECO:0000256" key="3">
    <source>
        <dbReference type="ARBA" id="ARBA00022692"/>
    </source>
</evidence>
<dbReference type="EMBL" id="JASJQH010007069">
    <property type="protein sequence ID" value="KAK9718994.1"/>
    <property type="molecule type" value="Genomic_DNA"/>
</dbReference>
<accession>A0ABR2W3T9</accession>
<evidence type="ECO:0000256" key="2">
    <source>
        <dbReference type="ARBA" id="ARBA00006945"/>
    </source>
</evidence>
<dbReference type="Pfam" id="PF02077">
    <property type="entry name" value="SURF4"/>
    <property type="match status" value="1"/>
</dbReference>
<keyword evidence="3 6" id="KW-0812">Transmembrane</keyword>
<protein>
    <submittedName>
        <fullName evidence="7">ER-derived vesicles protein erv29</fullName>
    </submittedName>
</protein>
<comment type="caution">
    <text evidence="7">The sequence shown here is derived from an EMBL/GenBank/DDBJ whole genome shotgun (WGS) entry which is preliminary data.</text>
</comment>
<dbReference type="InterPro" id="IPR002995">
    <property type="entry name" value="Surf4"/>
</dbReference>
<gene>
    <name evidence="7" type="primary">ERV29_5</name>
    <name evidence="7" type="ORF">K7432_005131</name>
</gene>
<feature type="transmembrane region" description="Helical" evidence="6">
    <location>
        <begin position="156"/>
        <end position="174"/>
    </location>
</feature>
<evidence type="ECO:0000256" key="1">
    <source>
        <dbReference type="ARBA" id="ARBA00004141"/>
    </source>
</evidence>
<dbReference type="PROSITE" id="PS01339">
    <property type="entry name" value="SURF4"/>
    <property type="match status" value="1"/>
</dbReference>
<feature type="transmembrane region" description="Helical" evidence="6">
    <location>
        <begin position="65"/>
        <end position="85"/>
    </location>
</feature>
<evidence type="ECO:0000313" key="8">
    <source>
        <dbReference type="Proteomes" id="UP001479436"/>
    </source>
</evidence>